<dbReference type="KEGG" id="chyd:H4K34_08880"/>
<feature type="domain" description="Phosphotyrosine protein phosphatase I" evidence="2">
    <location>
        <begin position="2"/>
        <end position="133"/>
    </location>
</feature>
<name>A0A7H0VJP4_9FLAO</name>
<dbReference type="EMBL" id="CP060139">
    <property type="protein sequence ID" value="QNR25942.1"/>
    <property type="molecule type" value="Genomic_DNA"/>
</dbReference>
<dbReference type="PANTHER" id="PTHR43428:SF1">
    <property type="entry name" value="ARSENATE REDUCTASE"/>
    <property type="match status" value="1"/>
</dbReference>
<accession>A0A7H0VJP4</accession>
<gene>
    <name evidence="3" type="ORF">H4K34_08880</name>
</gene>
<reference evidence="3 4" key="1">
    <citation type="submission" date="2020-08" db="EMBL/GenBank/DDBJ databases">
        <title>Croceimicrobium hydrocarbonivorans gen. nov., sp. nov., a novel marine bacterium isolated from a bacterial consortium that degrades polyethylene terephthalate.</title>
        <authorList>
            <person name="Liu R."/>
        </authorList>
    </citation>
    <scope>NUCLEOTIDE SEQUENCE [LARGE SCALE GENOMIC DNA]</scope>
    <source>
        <strain evidence="3 4">A20-9</strain>
    </source>
</reference>
<dbReference type="RefSeq" id="WP_210760468.1">
    <property type="nucleotide sequence ID" value="NZ_CP060139.1"/>
</dbReference>
<dbReference type="InterPro" id="IPR036196">
    <property type="entry name" value="Ptyr_pPase_sf"/>
</dbReference>
<organism evidence="3 4">
    <name type="scientific">Croceimicrobium hydrocarbonivorans</name>
    <dbReference type="NCBI Taxonomy" id="2761580"/>
    <lineage>
        <taxon>Bacteria</taxon>
        <taxon>Pseudomonadati</taxon>
        <taxon>Bacteroidota</taxon>
        <taxon>Flavobacteriia</taxon>
        <taxon>Flavobacteriales</taxon>
        <taxon>Owenweeksiaceae</taxon>
        <taxon>Croceimicrobium</taxon>
    </lineage>
</organism>
<dbReference type="Gene3D" id="3.40.50.2300">
    <property type="match status" value="1"/>
</dbReference>
<dbReference type="SUPFAM" id="SSF52788">
    <property type="entry name" value="Phosphotyrosine protein phosphatases I"/>
    <property type="match status" value="1"/>
</dbReference>
<dbReference type="AlphaFoldDB" id="A0A7H0VJP4"/>
<dbReference type="Pfam" id="PF01451">
    <property type="entry name" value="LMWPc"/>
    <property type="match status" value="1"/>
</dbReference>
<dbReference type="GO" id="GO:0046685">
    <property type="term" value="P:response to arsenic-containing substance"/>
    <property type="evidence" value="ECO:0007669"/>
    <property type="project" value="UniProtKB-KW"/>
</dbReference>
<keyword evidence="4" id="KW-1185">Reference proteome</keyword>
<evidence type="ECO:0000256" key="1">
    <source>
        <dbReference type="ARBA" id="ARBA00022849"/>
    </source>
</evidence>
<dbReference type="Proteomes" id="UP000516305">
    <property type="component" value="Chromosome"/>
</dbReference>
<evidence type="ECO:0000259" key="2">
    <source>
        <dbReference type="SMART" id="SM00226"/>
    </source>
</evidence>
<protein>
    <recommendedName>
        <fullName evidence="2">Phosphotyrosine protein phosphatase I domain-containing protein</fullName>
    </recommendedName>
</protein>
<evidence type="ECO:0000313" key="3">
    <source>
        <dbReference type="EMBL" id="QNR25942.1"/>
    </source>
</evidence>
<proteinExistence type="predicted"/>
<sequence>MSQILIVGQENAIRSQMLEGILKKILGHKSRIYSCGFEPSGVDPQAIRAMAEEQVVIAGHTSDALEEFHSFQFDHIFFFPIEKEEHIQSLFPQSKLIHLAIPEISGYGGLERLEQIRRLRSDLQEKAQELIAGYLS</sequence>
<dbReference type="InterPro" id="IPR023485">
    <property type="entry name" value="Ptyr_pPase"/>
</dbReference>
<dbReference type="SMART" id="SM00226">
    <property type="entry name" value="LMWPc"/>
    <property type="match status" value="1"/>
</dbReference>
<evidence type="ECO:0000313" key="4">
    <source>
        <dbReference type="Proteomes" id="UP000516305"/>
    </source>
</evidence>
<keyword evidence="1" id="KW-0059">Arsenical resistance</keyword>
<dbReference type="PANTHER" id="PTHR43428">
    <property type="entry name" value="ARSENATE REDUCTASE"/>
    <property type="match status" value="1"/>
</dbReference>